<reference evidence="4 5" key="1">
    <citation type="submission" date="2019-03" db="EMBL/GenBank/DDBJ databases">
        <title>Dyadobacter AR-3-6 sp. nov., isolated from arctic soil.</title>
        <authorList>
            <person name="Chaudhary D.K."/>
        </authorList>
    </citation>
    <scope>NUCLEOTIDE SEQUENCE [LARGE SCALE GENOMIC DNA]</scope>
    <source>
        <strain evidence="4 5">AR-3-6</strain>
    </source>
</reference>
<evidence type="ECO:0000256" key="2">
    <source>
        <dbReference type="ARBA" id="ARBA00023002"/>
    </source>
</evidence>
<accession>A0A4R5E1Q0</accession>
<dbReference type="InterPro" id="IPR003680">
    <property type="entry name" value="Flavodoxin_fold"/>
</dbReference>
<proteinExistence type="inferred from homology"/>
<evidence type="ECO:0000256" key="1">
    <source>
        <dbReference type="ARBA" id="ARBA00006252"/>
    </source>
</evidence>
<dbReference type="InterPro" id="IPR029039">
    <property type="entry name" value="Flavoprotein-like_sf"/>
</dbReference>
<comment type="caution">
    <text evidence="4">The sequence shown here is derived from an EMBL/GenBank/DDBJ whole genome shotgun (WGS) entry which is preliminary data.</text>
</comment>
<gene>
    <name evidence="4" type="ORF">E0F88_00070</name>
</gene>
<protein>
    <submittedName>
        <fullName evidence="4">Flavodoxin family protein</fullName>
    </submittedName>
</protein>
<dbReference type="GO" id="GO:0005829">
    <property type="term" value="C:cytosol"/>
    <property type="evidence" value="ECO:0007669"/>
    <property type="project" value="TreeGrafter"/>
</dbReference>
<dbReference type="RefSeq" id="WP_131955476.1">
    <property type="nucleotide sequence ID" value="NZ_SMFL01000001.1"/>
</dbReference>
<dbReference type="EMBL" id="SMFL01000001">
    <property type="protein sequence ID" value="TDE17995.1"/>
    <property type="molecule type" value="Genomic_DNA"/>
</dbReference>
<evidence type="ECO:0000313" key="5">
    <source>
        <dbReference type="Proteomes" id="UP000294850"/>
    </source>
</evidence>
<dbReference type="AlphaFoldDB" id="A0A4R5E1Q0"/>
<feature type="domain" description="Flavodoxin-like fold" evidence="3">
    <location>
        <begin position="1"/>
        <end position="179"/>
    </location>
</feature>
<dbReference type="PANTHER" id="PTHR10204:SF34">
    <property type="entry name" value="NAD(P)H DEHYDROGENASE [QUINONE] 1 ISOFORM 1"/>
    <property type="match status" value="1"/>
</dbReference>
<dbReference type="PANTHER" id="PTHR10204">
    <property type="entry name" value="NAD P H OXIDOREDUCTASE-RELATED"/>
    <property type="match status" value="1"/>
</dbReference>
<name>A0A4R5E1Q0_9BACT</name>
<evidence type="ECO:0000313" key="4">
    <source>
        <dbReference type="EMBL" id="TDE17995.1"/>
    </source>
</evidence>
<dbReference type="OrthoDB" id="652200at2"/>
<dbReference type="Pfam" id="PF02525">
    <property type="entry name" value="Flavodoxin_2"/>
    <property type="match status" value="1"/>
</dbReference>
<dbReference type="SUPFAM" id="SSF52218">
    <property type="entry name" value="Flavoproteins"/>
    <property type="match status" value="1"/>
</dbReference>
<dbReference type="Gene3D" id="3.40.50.360">
    <property type="match status" value="1"/>
</dbReference>
<organism evidence="4 5">
    <name type="scientific">Dyadobacter psychrotolerans</name>
    <dbReference type="NCBI Taxonomy" id="2541721"/>
    <lineage>
        <taxon>Bacteria</taxon>
        <taxon>Pseudomonadati</taxon>
        <taxon>Bacteroidota</taxon>
        <taxon>Cytophagia</taxon>
        <taxon>Cytophagales</taxon>
        <taxon>Spirosomataceae</taxon>
        <taxon>Dyadobacter</taxon>
    </lineage>
</organism>
<sequence length="190" mass="22295">MKIYILLAHPDKESFNGAIADNYLQQALKKGHEVRIQRLGDMQFDPILWKGYKVQQDLEPDLVLAQENIRWCQKWVIVYPIWWGSVPALFKGFLDRTLSSGFAFKYHDNDPFWDKLLKGRSAELIVTSDSPWWWIWLQYRNSDINTIKRATLQFCGITPVKTTRIPNIRFLKDADRHKMLSKIISTIPSA</sequence>
<keyword evidence="5" id="KW-1185">Reference proteome</keyword>
<comment type="similarity">
    <text evidence="1">Belongs to the NAD(P)H dehydrogenase (quinone) family.</text>
</comment>
<dbReference type="Proteomes" id="UP000294850">
    <property type="component" value="Unassembled WGS sequence"/>
</dbReference>
<keyword evidence="2" id="KW-0560">Oxidoreductase</keyword>
<dbReference type="GO" id="GO:0003955">
    <property type="term" value="F:NAD(P)H dehydrogenase (quinone) activity"/>
    <property type="evidence" value="ECO:0007669"/>
    <property type="project" value="TreeGrafter"/>
</dbReference>
<dbReference type="InterPro" id="IPR051545">
    <property type="entry name" value="NAD(P)H_dehydrogenase_qn"/>
</dbReference>
<evidence type="ECO:0000259" key="3">
    <source>
        <dbReference type="Pfam" id="PF02525"/>
    </source>
</evidence>